<comment type="caution">
    <text evidence="4">The sequence shown here is derived from an EMBL/GenBank/DDBJ whole genome shotgun (WGS) entry which is preliminary data.</text>
</comment>
<dbReference type="EC" id="2.7.7.49" evidence="1"/>
<dbReference type="GO" id="GO:0007004">
    <property type="term" value="P:telomere maintenance via telomerase"/>
    <property type="evidence" value="ECO:0007669"/>
    <property type="project" value="TreeGrafter"/>
</dbReference>
<keyword evidence="1" id="KW-0695">RNA-directed DNA polymerase</keyword>
<comment type="subcellular location">
    <subcellularLocation>
        <location evidence="1">Nucleus</location>
    </subcellularLocation>
    <subcellularLocation>
        <location evidence="1">Chromosome</location>
        <location evidence="1">Telomere</location>
    </subcellularLocation>
</comment>
<name>A0A4E0S0J8_FASHE</name>
<dbReference type="Gene3D" id="3.30.70.270">
    <property type="match status" value="1"/>
</dbReference>
<dbReference type="GO" id="GO:0042162">
    <property type="term" value="F:telomeric DNA binding"/>
    <property type="evidence" value="ECO:0007669"/>
    <property type="project" value="TreeGrafter"/>
</dbReference>
<accession>A0A4E0S0J8</accession>
<reference evidence="4" key="1">
    <citation type="submission" date="2019-03" db="EMBL/GenBank/DDBJ databases">
        <title>Improved annotation for the trematode Fasciola hepatica.</title>
        <authorList>
            <person name="Choi Y.-J."/>
            <person name="Martin J."/>
            <person name="Mitreva M."/>
        </authorList>
    </citation>
    <scope>NUCLEOTIDE SEQUENCE [LARGE SCALE GENOMIC DNA]</scope>
</reference>
<comment type="similarity">
    <text evidence="1">Belongs to the reverse transcriptase family. Telomerase subfamily.</text>
</comment>
<dbReference type="InterPro" id="IPR000477">
    <property type="entry name" value="RT_dom"/>
</dbReference>
<keyword evidence="1" id="KW-0460">Magnesium</keyword>
<evidence type="ECO:0000256" key="1">
    <source>
        <dbReference type="RuleBase" id="RU365061"/>
    </source>
</evidence>
<gene>
    <name evidence="4" type="ORF">D915_005322</name>
</gene>
<dbReference type="Pfam" id="PF00078">
    <property type="entry name" value="RVT_1"/>
    <property type="match status" value="1"/>
</dbReference>
<evidence type="ECO:0000313" key="4">
    <source>
        <dbReference type="EMBL" id="THD23650.1"/>
    </source>
</evidence>
<dbReference type="GO" id="GO:0003720">
    <property type="term" value="F:telomerase activity"/>
    <property type="evidence" value="ECO:0007669"/>
    <property type="project" value="InterPro"/>
</dbReference>
<sequence length="578" mass="66787">MRIQNATHNQLFLTSVLNLTRLKHFIGMRYGSSISTYQICEDFDIPVDDRNVWFALFSAIVYTLLSGLAVLLLHRYFRWCECRVGVPSVCYFNRTFWKQLKSKALVDFQSNLTAVRTCHRSSSHCDVNLFDSTMPARISTVSAGCSHLFYLVAPSPARLVLKRNRESFRLVINASCRHWPSNSDDNLSVPCKIISVNQRLRYANGLAEFLCRLRSELPAVFLPSMPSVNMAFKTLLAFRSTAYAAKQTQFWLAKLDILNCFHSIDHDRLLHVFEEACTVASKYICPVPDTVYLKRELAWFLKQSVILLDGKQFVFTRGVPQGSCVCSDLANLYLAHADRALHDAVRVWSPKQMRYRTEPLVVRYLDDYLCVSADRENLAYVVELLKRNSRQYGLRFNDEKAQSNLVHIDSSVMWLGMTIRNDLSIILPETEQPIFCRYAGLPLSANECLLRLYRTRLDQINWRFAFSKMPTVFGDPCSKTPVRFRGLVTLNTVRLGFRLADLFWIAIKSSPQRARLLRPDMCKRLAGIVKCRLYSLLGPRQWRLQRLALNSFIRRLHSHRGELVQLFHALQNHSHPQR</sequence>
<dbReference type="EMBL" id="JXXN02002024">
    <property type="protein sequence ID" value="THD23650.1"/>
    <property type="molecule type" value="Genomic_DNA"/>
</dbReference>
<comment type="catalytic activity">
    <reaction evidence="1">
        <text>DNA(n) + a 2'-deoxyribonucleoside 5'-triphosphate = DNA(n+1) + diphosphate</text>
        <dbReference type="Rhea" id="RHEA:22508"/>
        <dbReference type="Rhea" id="RHEA-COMP:17339"/>
        <dbReference type="Rhea" id="RHEA-COMP:17340"/>
        <dbReference type="ChEBI" id="CHEBI:33019"/>
        <dbReference type="ChEBI" id="CHEBI:61560"/>
        <dbReference type="ChEBI" id="CHEBI:173112"/>
        <dbReference type="EC" id="2.7.7.49"/>
    </reaction>
</comment>
<dbReference type="InterPro" id="IPR043128">
    <property type="entry name" value="Rev_trsase/Diguanyl_cyclase"/>
</dbReference>
<dbReference type="GO" id="GO:0000781">
    <property type="term" value="C:chromosome, telomeric region"/>
    <property type="evidence" value="ECO:0007669"/>
    <property type="project" value="UniProtKB-SubCell"/>
</dbReference>
<keyword evidence="1" id="KW-0479">Metal-binding</keyword>
<evidence type="ECO:0000313" key="5">
    <source>
        <dbReference type="Proteomes" id="UP000230066"/>
    </source>
</evidence>
<keyword evidence="2" id="KW-1133">Transmembrane helix</keyword>
<keyword evidence="1" id="KW-0779">Telomere</keyword>
<dbReference type="InterPro" id="IPR003545">
    <property type="entry name" value="Telomerase_RT"/>
</dbReference>
<keyword evidence="2" id="KW-0812">Transmembrane</keyword>
<protein>
    <recommendedName>
        <fullName evidence="1">Telomerase reverse transcriptase</fullName>
        <ecNumber evidence="1">2.7.7.49</ecNumber>
    </recommendedName>
    <alternativeName>
        <fullName evidence="1">Telomerase catalytic subunit</fullName>
    </alternativeName>
</protein>
<keyword evidence="2" id="KW-0472">Membrane</keyword>
<keyword evidence="1" id="KW-0158">Chromosome</keyword>
<keyword evidence="1" id="KW-0808">Transferase</keyword>
<feature type="transmembrane region" description="Helical" evidence="2">
    <location>
        <begin position="52"/>
        <end position="73"/>
    </location>
</feature>
<keyword evidence="5" id="KW-1185">Reference proteome</keyword>
<dbReference type="GO" id="GO:0000333">
    <property type="term" value="C:telomerase catalytic core complex"/>
    <property type="evidence" value="ECO:0007669"/>
    <property type="project" value="TreeGrafter"/>
</dbReference>
<comment type="function">
    <text evidence="1">Telomerase is a ribonucleoprotein enzyme essential for the replication of chromosome termini in most eukaryotes. It elongates telomeres. It is a reverse transcriptase that adds simple sequence repeats to chromosome ends by copying a template sequence within the RNA component of the enzyme.</text>
</comment>
<keyword evidence="1" id="KW-0548">Nucleotidyltransferase</keyword>
<organism evidence="4 5">
    <name type="scientific">Fasciola hepatica</name>
    <name type="common">Liver fluke</name>
    <dbReference type="NCBI Taxonomy" id="6192"/>
    <lineage>
        <taxon>Eukaryota</taxon>
        <taxon>Metazoa</taxon>
        <taxon>Spiralia</taxon>
        <taxon>Lophotrochozoa</taxon>
        <taxon>Platyhelminthes</taxon>
        <taxon>Trematoda</taxon>
        <taxon>Digenea</taxon>
        <taxon>Plagiorchiida</taxon>
        <taxon>Echinostomata</taxon>
        <taxon>Echinostomatoidea</taxon>
        <taxon>Fasciolidae</taxon>
        <taxon>Fasciola</taxon>
    </lineage>
</organism>
<dbReference type="AlphaFoldDB" id="A0A4E0S0J8"/>
<keyword evidence="1" id="KW-0539">Nucleus</keyword>
<dbReference type="PANTHER" id="PTHR12066:SF0">
    <property type="entry name" value="TELOMERASE REVERSE TRANSCRIPTASE"/>
    <property type="match status" value="1"/>
</dbReference>
<dbReference type="Proteomes" id="UP000230066">
    <property type="component" value="Unassembled WGS sequence"/>
</dbReference>
<dbReference type="InterPro" id="IPR043502">
    <property type="entry name" value="DNA/RNA_pol_sf"/>
</dbReference>
<evidence type="ECO:0000259" key="3">
    <source>
        <dbReference type="PROSITE" id="PS50878"/>
    </source>
</evidence>
<dbReference type="SUPFAM" id="SSF56672">
    <property type="entry name" value="DNA/RNA polymerases"/>
    <property type="match status" value="1"/>
</dbReference>
<dbReference type="GO" id="GO:0070034">
    <property type="term" value="F:telomerase RNA binding"/>
    <property type="evidence" value="ECO:0007669"/>
    <property type="project" value="TreeGrafter"/>
</dbReference>
<feature type="domain" description="Reverse transcriptase" evidence="3">
    <location>
        <begin position="141"/>
        <end position="419"/>
    </location>
</feature>
<evidence type="ECO:0000256" key="2">
    <source>
        <dbReference type="SAM" id="Phobius"/>
    </source>
</evidence>
<dbReference type="PANTHER" id="PTHR12066">
    <property type="entry name" value="TELOMERASE REVERSE TRANSCRIPTASE"/>
    <property type="match status" value="1"/>
</dbReference>
<dbReference type="GO" id="GO:0046872">
    <property type="term" value="F:metal ion binding"/>
    <property type="evidence" value="ECO:0007669"/>
    <property type="project" value="UniProtKB-KW"/>
</dbReference>
<dbReference type="PROSITE" id="PS50878">
    <property type="entry name" value="RT_POL"/>
    <property type="match status" value="1"/>
</dbReference>
<proteinExistence type="inferred from homology"/>